<accession>Q10YB1</accession>
<organism evidence="1">
    <name type="scientific">Trichodesmium erythraeum (strain IMS101)</name>
    <dbReference type="NCBI Taxonomy" id="203124"/>
    <lineage>
        <taxon>Bacteria</taxon>
        <taxon>Bacillati</taxon>
        <taxon>Cyanobacteriota</taxon>
        <taxon>Cyanophyceae</taxon>
        <taxon>Oscillatoriophycideae</taxon>
        <taxon>Oscillatoriales</taxon>
        <taxon>Microcoleaceae</taxon>
        <taxon>Trichodesmium</taxon>
    </lineage>
</organism>
<gene>
    <name evidence="1" type="ordered locus">Tery_3704</name>
</gene>
<dbReference type="STRING" id="203124.Tery_3704"/>
<dbReference type="EMBL" id="CP000393">
    <property type="protein sequence ID" value="ABG52763.1"/>
    <property type="molecule type" value="Genomic_DNA"/>
</dbReference>
<dbReference type="eggNOG" id="COG3385">
    <property type="taxonomic scope" value="Bacteria"/>
</dbReference>
<dbReference type="AlphaFoldDB" id="Q10YB1"/>
<sequence>MFPQTSAEYIATNDLSCQSTDDVEFEIQTRWKIEEFHREIKQLTGLEFCQCRRGKIQKNHIACAMLVWNNLKKIANNLGKTIDQLKHQLSSKYLVSELKYPTIKMTVV</sequence>
<evidence type="ECO:0008006" key="2">
    <source>
        <dbReference type="Google" id="ProtNLM"/>
    </source>
</evidence>
<dbReference type="SUPFAM" id="SSF53098">
    <property type="entry name" value="Ribonuclease H-like"/>
    <property type="match status" value="1"/>
</dbReference>
<dbReference type="HOGENOM" id="CLU_148598_0_0_3"/>
<evidence type="ECO:0000313" key="1">
    <source>
        <dbReference type="EMBL" id="ABG52763.1"/>
    </source>
</evidence>
<name>Q10YB1_TRIEI</name>
<reference evidence="1" key="1">
    <citation type="submission" date="2006-06" db="EMBL/GenBank/DDBJ databases">
        <title>Complete sequence of Trichodesmium erythraeum IMS101.</title>
        <authorList>
            <consortium name="US DOE Joint Genome Institute"/>
            <person name="Copeland A."/>
            <person name="Lucas S."/>
            <person name="Lapidus A."/>
            <person name="Barry K."/>
            <person name="Detter J.C."/>
            <person name="Glavina del Rio T."/>
            <person name="Hammon N."/>
            <person name="Israni S."/>
            <person name="Dalin E."/>
            <person name="Tice H."/>
            <person name="Pitluck S."/>
            <person name="Kiss H."/>
            <person name="Munk A.C."/>
            <person name="Brettin T."/>
            <person name="Bruce D."/>
            <person name="Han C."/>
            <person name="Tapia R."/>
            <person name="Gilna P."/>
            <person name="Schmutz J."/>
            <person name="Larimer F."/>
            <person name="Land M."/>
            <person name="Hauser L."/>
            <person name="Kyrpides N."/>
            <person name="Kim E."/>
            <person name="Richardson P."/>
        </authorList>
    </citation>
    <scope>NUCLEOTIDE SEQUENCE [LARGE SCALE GENOMIC DNA]</scope>
    <source>
        <strain evidence="1">IMS101</strain>
    </source>
</reference>
<proteinExistence type="predicted"/>
<protein>
    <recommendedName>
        <fullName evidence="2">Transposase IS4-like domain-containing protein</fullName>
    </recommendedName>
</protein>
<dbReference type="KEGG" id="ter:Tery_3704"/>
<dbReference type="InterPro" id="IPR012337">
    <property type="entry name" value="RNaseH-like_sf"/>
</dbReference>